<dbReference type="Proteomes" id="UP000030108">
    <property type="component" value="Unassembled WGS sequence"/>
</dbReference>
<evidence type="ECO:0000313" key="3">
    <source>
        <dbReference type="Proteomes" id="UP000030108"/>
    </source>
</evidence>
<gene>
    <name evidence="2" type="ORF">RSOL_393050</name>
</gene>
<keyword evidence="1 2" id="KW-0812">Transmembrane</keyword>
<comment type="caution">
    <text evidence="2">The sequence shown here is derived from an EMBL/GenBank/DDBJ whole genome shotgun (WGS) entry which is preliminary data.</text>
</comment>
<keyword evidence="1" id="KW-0472">Membrane</keyword>
<dbReference type="EMBL" id="JATN01000319">
    <property type="protein sequence ID" value="EUC61399.1"/>
    <property type="molecule type" value="Genomic_DNA"/>
</dbReference>
<evidence type="ECO:0000256" key="1">
    <source>
        <dbReference type="SAM" id="Phobius"/>
    </source>
</evidence>
<proteinExistence type="predicted"/>
<sequence>MSPSTNTYIIVAASLGLVTFISLCLSCLCGVRRVLNTPYNLTPSTPLATPTPRFPQENPEASIQALRTYLEAQGIPMSPIPAYSRSAPV</sequence>
<name>X8JCL5_9AGAM</name>
<dbReference type="AlphaFoldDB" id="X8JCL5"/>
<reference evidence="3" key="1">
    <citation type="journal article" date="2014" name="Genome Announc.">
        <title>Draft genome sequence of the plant-pathogenic soil fungus Rhizoctonia solani anastomosis group 3 strain Rhs1AP.</title>
        <authorList>
            <person name="Cubeta M.A."/>
            <person name="Thomas E."/>
            <person name="Dean R.A."/>
            <person name="Jabaji S."/>
            <person name="Neate S.M."/>
            <person name="Tavantzis S."/>
            <person name="Toda T."/>
            <person name="Vilgalys R."/>
            <person name="Bharathan N."/>
            <person name="Fedorova-Abrams N."/>
            <person name="Pakala S.B."/>
            <person name="Pakala S.M."/>
            <person name="Zafar N."/>
            <person name="Joardar V."/>
            <person name="Losada L."/>
            <person name="Nierman W.C."/>
        </authorList>
    </citation>
    <scope>NUCLEOTIDE SEQUENCE [LARGE SCALE GENOMIC DNA]</scope>
    <source>
        <strain evidence="3">AG-3</strain>
    </source>
</reference>
<feature type="non-terminal residue" evidence="2">
    <location>
        <position position="89"/>
    </location>
</feature>
<accession>X8JCL5</accession>
<evidence type="ECO:0000313" key="2">
    <source>
        <dbReference type="EMBL" id="EUC61399.1"/>
    </source>
</evidence>
<protein>
    <submittedName>
        <fullName evidence="2">Transmembrane protein, putative</fullName>
    </submittedName>
</protein>
<organism evidence="2 3">
    <name type="scientific">Rhizoctonia solani AG-3 Rhs1AP</name>
    <dbReference type="NCBI Taxonomy" id="1086054"/>
    <lineage>
        <taxon>Eukaryota</taxon>
        <taxon>Fungi</taxon>
        <taxon>Dikarya</taxon>
        <taxon>Basidiomycota</taxon>
        <taxon>Agaricomycotina</taxon>
        <taxon>Agaricomycetes</taxon>
        <taxon>Cantharellales</taxon>
        <taxon>Ceratobasidiaceae</taxon>
        <taxon>Rhizoctonia</taxon>
    </lineage>
</organism>
<feature type="transmembrane region" description="Helical" evidence="1">
    <location>
        <begin position="6"/>
        <end position="31"/>
    </location>
</feature>
<keyword evidence="1" id="KW-1133">Transmembrane helix</keyword>